<proteinExistence type="predicted"/>
<accession>A0A226MBS7</accession>
<organism evidence="1 2">
    <name type="scientific">Callipepla squamata</name>
    <name type="common">Scaled quail</name>
    <dbReference type="NCBI Taxonomy" id="9009"/>
    <lineage>
        <taxon>Eukaryota</taxon>
        <taxon>Metazoa</taxon>
        <taxon>Chordata</taxon>
        <taxon>Craniata</taxon>
        <taxon>Vertebrata</taxon>
        <taxon>Euteleostomi</taxon>
        <taxon>Archelosauria</taxon>
        <taxon>Archosauria</taxon>
        <taxon>Dinosauria</taxon>
        <taxon>Saurischia</taxon>
        <taxon>Theropoda</taxon>
        <taxon>Coelurosauria</taxon>
        <taxon>Aves</taxon>
        <taxon>Neognathae</taxon>
        <taxon>Galloanserae</taxon>
        <taxon>Galliformes</taxon>
        <taxon>Odontophoridae</taxon>
        <taxon>Callipepla</taxon>
    </lineage>
</organism>
<comment type="caution">
    <text evidence="1">The sequence shown here is derived from an EMBL/GenBank/DDBJ whole genome shotgun (WGS) entry which is preliminary data.</text>
</comment>
<dbReference type="AlphaFoldDB" id="A0A226MBS7"/>
<evidence type="ECO:0000313" key="2">
    <source>
        <dbReference type="Proteomes" id="UP000198323"/>
    </source>
</evidence>
<evidence type="ECO:0000313" key="1">
    <source>
        <dbReference type="EMBL" id="OXB52745.1"/>
    </source>
</evidence>
<feature type="non-terminal residue" evidence="1">
    <location>
        <position position="214"/>
    </location>
</feature>
<sequence length="214" mass="24445">MKPSPSPSHVWKRRLILSSSPVPEERLLESEGEDGRDQLLDVIRTELRARPDDPDLNIRLVAVYRSSNRLRDAVLHCQEAEKTRAVESSLEWCSCVIKTFEEYLESVQDVESDQNNWRAVKKDHLLSCCSCVKLTLASGDVGECREALESFDGALRSVKPYVNGADELSRAFLEMKGHLYMHAGTFLLKMAQKNEMRWRDACELAALCYLKSFY</sequence>
<keyword evidence="2" id="KW-1185">Reference proteome</keyword>
<dbReference type="STRING" id="9009.A0A226MBS7"/>
<dbReference type="Proteomes" id="UP000198323">
    <property type="component" value="Unassembled WGS sequence"/>
</dbReference>
<gene>
    <name evidence="1" type="ORF">ASZ78_008156</name>
</gene>
<name>A0A226MBS7_CALSU</name>
<dbReference type="EMBL" id="MCFN01002085">
    <property type="protein sequence ID" value="OXB52745.1"/>
    <property type="molecule type" value="Genomic_DNA"/>
</dbReference>
<reference evidence="1 2" key="1">
    <citation type="submission" date="2016-07" db="EMBL/GenBank/DDBJ databases">
        <title>Disparate Historic Effective Population Sizes Predicted by Modern Levels of Genome Diversity for the Scaled Quail (Callipepla squamata) and the Northern Bobwhite (Colinus virginianus): Inferences from First and Second Generation Draft Genome Assemblies for Sympatric New World Quail.</title>
        <authorList>
            <person name="Oldeschulte D.L."/>
            <person name="Halley Y.A."/>
            <person name="Bhattarai E.K."/>
            <person name="Brashear W.A."/>
            <person name="Hill J."/>
            <person name="Metz R.P."/>
            <person name="Johnson C.D."/>
            <person name="Rollins D."/>
            <person name="Peterson M.J."/>
            <person name="Bickhart D.M."/>
            <person name="Decker J.E."/>
            <person name="Seabury C.M."/>
        </authorList>
    </citation>
    <scope>NUCLEOTIDE SEQUENCE [LARGE SCALE GENOMIC DNA]</scope>
    <source>
        <strain evidence="1 2">Texas</strain>
        <tissue evidence="1">Leg muscle</tissue>
    </source>
</reference>
<dbReference type="OrthoDB" id="2357150at2759"/>
<protein>
    <submittedName>
        <fullName evidence="1">Uncharacterized protein</fullName>
    </submittedName>
</protein>